<dbReference type="Pfam" id="PF13460">
    <property type="entry name" value="NAD_binding_10"/>
    <property type="match status" value="1"/>
</dbReference>
<sequence>MSTIAIIGGTGYTGTNLATEAVARGHRVTSFSRNPPAEAVGGVDYQHGTSSEAVRVVGGTDAVIATLSPRGDSLGTLQDTYRALAAAAIDAGSRLLVVGGYSSLRPAEGQPRFVEGELDERFAAEAQEMDAIRGWLVDNAPEGLNWTFVSPAGAYGAWAAGERTGSYRLGGEVALYDADGKSEISGPDFAVALIDEIEQPAHEREHISVAY</sequence>
<proteinExistence type="predicted"/>
<feature type="domain" description="NAD(P)-binding" evidence="1">
    <location>
        <begin position="8"/>
        <end position="198"/>
    </location>
</feature>
<gene>
    <name evidence="2" type="ORF">SAMN04489812_2910</name>
</gene>
<reference evidence="2 3" key="1">
    <citation type="submission" date="2016-10" db="EMBL/GenBank/DDBJ databases">
        <authorList>
            <person name="de Groot N.N."/>
        </authorList>
    </citation>
    <scope>NUCLEOTIDE SEQUENCE [LARGE SCALE GENOMIC DNA]</scope>
    <source>
        <strain evidence="2 3">DSM 21800</strain>
    </source>
</reference>
<keyword evidence="3" id="KW-1185">Reference proteome</keyword>
<organism evidence="2 3">
    <name type="scientific">Microlunatus soli</name>
    <dbReference type="NCBI Taxonomy" id="630515"/>
    <lineage>
        <taxon>Bacteria</taxon>
        <taxon>Bacillati</taxon>
        <taxon>Actinomycetota</taxon>
        <taxon>Actinomycetes</taxon>
        <taxon>Propionibacteriales</taxon>
        <taxon>Propionibacteriaceae</taxon>
        <taxon>Microlunatus</taxon>
    </lineage>
</organism>
<dbReference type="OrthoDB" id="3191258at2"/>
<protein>
    <recommendedName>
        <fullName evidence="1">NAD(P)-binding domain-containing protein</fullName>
    </recommendedName>
</protein>
<dbReference type="AlphaFoldDB" id="A0A1H1UTY3"/>
<name>A0A1H1UTY3_9ACTN</name>
<dbReference type="PANTHER" id="PTHR43355">
    <property type="entry name" value="FLAVIN REDUCTASE (NADPH)"/>
    <property type="match status" value="1"/>
</dbReference>
<dbReference type="GO" id="GO:0016646">
    <property type="term" value="F:oxidoreductase activity, acting on the CH-NH group of donors, NAD or NADP as acceptor"/>
    <property type="evidence" value="ECO:0007669"/>
    <property type="project" value="TreeGrafter"/>
</dbReference>
<dbReference type="PANTHER" id="PTHR43355:SF2">
    <property type="entry name" value="FLAVIN REDUCTASE (NADPH)"/>
    <property type="match status" value="1"/>
</dbReference>
<dbReference type="InterPro" id="IPR016040">
    <property type="entry name" value="NAD(P)-bd_dom"/>
</dbReference>
<dbReference type="RefSeq" id="WP_091525867.1">
    <property type="nucleotide sequence ID" value="NZ_LT629772.1"/>
</dbReference>
<evidence type="ECO:0000313" key="2">
    <source>
        <dbReference type="EMBL" id="SDS75319.1"/>
    </source>
</evidence>
<dbReference type="SUPFAM" id="SSF51735">
    <property type="entry name" value="NAD(P)-binding Rossmann-fold domains"/>
    <property type="match status" value="1"/>
</dbReference>
<dbReference type="EMBL" id="LT629772">
    <property type="protein sequence ID" value="SDS75319.1"/>
    <property type="molecule type" value="Genomic_DNA"/>
</dbReference>
<dbReference type="InterPro" id="IPR036291">
    <property type="entry name" value="NAD(P)-bd_dom_sf"/>
</dbReference>
<dbReference type="InterPro" id="IPR051606">
    <property type="entry name" value="Polyketide_Oxido-like"/>
</dbReference>
<evidence type="ECO:0000313" key="3">
    <source>
        <dbReference type="Proteomes" id="UP000199103"/>
    </source>
</evidence>
<accession>A0A1H1UTY3</accession>
<evidence type="ECO:0000259" key="1">
    <source>
        <dbReference type="Pfam" id="PF13460"/>
    </source>
</evidence>
<dbReference type="Gene3D" id="3.40.50.720">
    <property type="entry name" value="NAD(P)-binding Rossmann-like Domain"/>
    <property type="match status" value="1"/>
</dbReference>
<dbReference type="STRING" id="630515.SAMN04489812_2910"/>
<dbReference type="Proteomes" id="UP000199103">
    <property type="component" value="Chromosome I"/>
</dbReference>